<feature type="region of interest" description="Disordered" evidence="1">
    <location>
        <begin position="786"/>
        <end position="805"/>
    </location>
</feature>
<reference evidence="3" key="1">
    <citation type="journal article" date="2020" name="Stud. Mycol.">
        <title>101 Dothideomycetes genomes: a test case for predicting lifestyles and emergence of pathogens.</title>
        <authorList>
            <person name="Haridas S."/>
            <person name="Albert R."/>
            <person name="Binder M."/>
            <person name="Bloem J."/>
            <person name="Labutti K."/>
            <person name="Salamov A."/>
            <person name="Andreopoulos B."/>
            <person name="Baker S."/>
            <person name="Barry K."/>
            <person name="Bills G."/>
            <person name="Bluhm B."/>
            <person name="Cannon C."/>
            <person name="Castanera R."/>
            <person name="Culley D."/>
            <person name="Daum C."/>
            <person name="Ezra D."/>
            <person name="Gonzalez J."/>
            <person name="Henrissat B."/>
            <person name="Kuo A."/>
            <person name="Liang C."/>
            <person name="Lipzen A."/>
            <person name="Lutzoni F."/>
            <person name="Magnuson J."/>
            <person name="Mondo S."/>
            <person name="Nolan M."/>
            <person name="Ohm R."/>
            <person name="Pangilinan J."/>
            <person name="Park H.-J."/>
            <person name="Ramirez L."/>
            <person name="Alfaro M."/>
            <person name="Sun H."/>
            <person name="Tritt A."/>
            <person name="Yoshinaga Y."/>
            <person name="Zwiers L.-H."/>
            <person name="Turgeon B."/>
            <person name="Goodwin S."/>
            <person name="Spatafora J."/>
            <person name="Crous P."/>
            <person name="Grigoriev I."/>
        </authorList>
    </citation>
    <scope>NUCLEOTIDE SEQUENCE</scope>
    <source>
        <strain evidence="3">CBS 279.74</strain>
    </source>
</reference>
<feature type="region of interest" description="Disordered" evidence="1">
    <location>
        <begin position="312"/>
        <end position="333"/>
    </location>
</feature>
<feature type="region of interest" description="Disordered" evidence="1">
    <location>
        <begin position="227"/>
        <end position="256"/>
    </location>
</feature>
<dbReference type="EMBL" id="MU005764">
    <property type="protein sequence ID" value="KAF2715315.1"/>
    <property type="molecule type" value="Genomic_DNA"/>
</dbReference>
<dbReference type="PROSITE" id="PS50003">
    <property type="entry name" value="PH_DOMAIN"/>
    <property type="match status" value="1"/>
</dbReference>
<dbReference type="SMART" id="SM00233">
    <property type="entry name" value="PH"/>
    <property type="match status" value="1"/>
</dbReference>
<dbReference type="Gene3D" id="1.20.900.10">
    <property type="entry name" value="Dbl homology (DH) domain"/>
    <property type="match status" value="1"/>
</dbReference>
<keyword evidence="4" id="KW-1185">Reference proteome</keyword>
<dbReference type="AlphaFoldDB" id="A0A6G1KRY5"/>
<dbReference type="Proteomes" id="UP000799428">
    <property type="component" value="Unassembled WGS sequence"/>
</dbReference>
<dbReference type="SUPFAM" id="SSF48065">
    <property type="entry name" value="DBL homology domain (DH-domain)"/>
    <property type="match status" value="1"/>
</dbReference>
<dbReference type="InterPro" id="IPR052233">
    <property type="entry name" value="Rho-type_GEFs"/>
</dbReference>
<evidence type="ECO:0000256" key="1">
    <source>
        <dbReference type="SAM" id="MobiDB-lite"/>
    </source>
</evidence>
<dbReference type="PANTHER" id="PTHR46572:SF1">
    <property type="entry name" value="RHO1 GUANINE NUCLEOTIDE EXCHANGE FACTOR TUS1"/>
    <property type="match status" value="1"/>
</dbReference>
<dbReference type="InterPro" id="IPR011993">
    <property type="entry name" value="PH-like_dom_sf"/>
</dbReference>
<gene>
    <name evidence="3" type="ORF">K504DRAFT_421967</name>
</gene>
<sequence length="805" mass="89740">MDLVATGFGIVGVIPQCISSAKDLYDLRERFKDASVLITAIYSESMIIAASLSQLQRLLQQNALEDNPVLRDTFDQALTGCRVVYVCLDEEVRELAHKANSDTLKSKDRIKYLWKEDTFKDLLQQIRGQQSALSLLLQGLQMESIADIKKLVQDNSARLDQIATRSNTLRITHPTIKVPNSVFASGSKPGSIMDANTLLGSAEFDFDNEIVNSVAYRRAMAIANPKIQGNEHDTVADEEETNEKRHDQDPAGSVDIASLGLEPKPALGEKHGDLLDHLEQILLPFMPAASTVSGAFSPAYPMPPTTLSIASDAQEEMPPPLPPRRPTQASAAPKVPEASIEMSSSLLSDDRNSVFSTPSALSKISNSLSNTSLASSLNNPPRDRALLRKPLAVTCKASYDTIFRTLSDPEDIRLATSSDVEMHNVWNSLINEERIFVDRMTKFRIMFYDPVIKKWPVLGNHLGAIALGEQLAALNRVQLIDPMETQIAQKSFAICDPTVIEDWANKAQKLFKEYCQRLPHDKGALHMTQNMDPEFSLFIATLGLDVLYYGMSWEGFLASPVSQLDHYLEALRCLVKIALTISSPWASPNARRLMRAFDAVQKLKRSCLRIIEEAQALEDIQNLHRRIQTLNANYLSQLNLSGPGRRILAQGNLAIKIKGQGSWHAVYAVLIDTHLFWGEVKAPRSQKNLPRKIRRVGNIWILEAPIPLEEAGIRLPDFDHQFQKATILDDIPRGSVLYPIFIRDKASTAQPHMLGSSTVDERDRWASQLHAAIAARACIFPTRGQHAQQHYATKPSNLQPQHRWP</sequence>
<dbReference type="Gene3D" id="2.30.29.30">
    <property type="entry name" value="Pleckstrin-homology domain (PH domain)/Phosphotyrosine-binding domain (PTB)"/>
    <property type="match status" value="1"/>
</dbReference>
<evidence type="ECO:0000259" key="2">
    <source>
        <dbReference type="PROSITE" id="PS50003"/>
    </source>
</evidence>
<dbReference type="SUPFAM" id="SSF50729">
    <property type="entry name" value="PH domain-like"/>
    <property type="match status" value="1"/>
</dbReference>
<proteinExistence type="predicted"/>
<dbReference type="InterPro" id="IPR001849">
    <property type="entry name" value="PH_domain"/>
</dbReference>
<dbReference type="InterPro" id="IPR035899">
    <property type="entry name" value="DBL_dom_sf"/>
</dbReference>
<dbReference type="PANTHER" id="PTHR46572">
    <property type="entry name" value="RHO1 GDP-GTP EXCHANGE PROTEIN 1-RELATED"/>
    <property type="match status" value="1"/>
</dbReference>
<feature type="domain" description="PH" evidence="2">
    <location>
        <begin position="646"/>
        <end position="774"/>
    </location>
</feature>
<evidence type="ECO:0000313" key="3">
    <source>
        <dbReference type="EMBL" id="KAF2715315.1"/>
    </source>
</evidence>
<accession>A0A6G1KRY5</accession>
<name>A0A6G1KRY5_9PLEO</name>
<protein>
    <recommendedName>
        <fullName evidence="2">PH domain-containing protein</fullName>
    </recommendedName>
</protein>
<dbReference type="OrthoDB" id="5365701at2759"/>
<organism evidence="3 4">
    <name type="scientific">Pleomassaria siparia CBS 279.74</name>
    <dbReference type="NCBI Taxonomy" id="1314801"/>
    <lineage>
        <taxon>Eukaryota</taxon>
        <taxon>Fungi</taxon>
        <taxon>Dikarya</taxon>
        <taxon>Ascomycota</taxon>
        <taxon>Pezizomycotina</taxon>
        <taxon>Dothideomycetes</taxon>
        <taxon>Pleosporomycetidae</taxon>
        <taxon>Pleosporales</taxon>
        <taxon>Pleomassariaceae</taxon>
        <taxon>Pleomassaria</taxon>
    </lineage>
</organism>
<evidence type="ECO:0000313" key="4">
    <source>
        <dbReference type="Proteomes" id="UP000799428"/>
    </source>
</evidence>